<proteinExistence type="predicted"/>
<evidence type="ECO:0000313" key="1">
    <source>
        <dbReference type="EMBL" id="MCP2164272.1"/>
    </source>
</evidence>
<evidence type="ECO:0000313" key="2">
    <source>
        <dbReference type="Proteomes" id="UP001206128"/>
    </source>
</evidence>
<dbReference type="AlphaFoldDB" id="A0AAE3KEV1"/>
<gene>
    <name evidence="1" type="ORF">LX83_001112</name>
</gene>
<comment type="caution">
    <text evidence="1">The sequence shown here is derived from an EMBL/GenBank/DDBJ whole genome shotgun (WGS) entry which is preliminary data.</text>
</comment>
<dbReference type="EMBL" id="JAMTCK010000002">
    <property type="protein sequence ID" value="MCP2164272.1"/>
    <property type="molecule type" value="Genomic_DNA"/>
</dbReference>
<organism evidence="1 2">
    <name type="scientific">Goodfellowiella coeruleoviolacea</name>
    <dbReference type="NCBI Taxonomy" id="334858"/>
    <lineage>
        <taxon>Bacteria</taxon>
        <taxon>Bacillati</taxon>
        <taxon>Actinomycetota</taxon>
        <taxon>Actinomycetes</taxon>
        <taxon>Pseudonocardiales</taxon>
        <taxon>Pseudonocardiaceae</taxon>
        <taxon>Goodfellowiella</taxon>
    </lineage>
</organism>
<sequence>MSGADLPPPEHPIDTEAFFSRWPTGAETIELWNGCPYFAGDFDERDVAVAQRAFPGREVVLADGAIIICPAGQPDRYRQHDHGFSHR</sequence>
<name>A0AAE3KEV1_9PSEU</name>
<dbReference type="Proteomes" id="UP001206128">
    <property type="component" value="Unassembled WGS sequence"/>
</dbReference>
<protein>
    <submittedName>
        <fullName evidence="1">Uncharacterized protein</fullName>
    </submittedName>
</protein>
<dbReference type="RefSeq" id="WP_253767739.1">
    <property type="nucleotide sequence ID" value="NZ_JAMTCK010000002.1"/>
</dbReference>
<accession>A0AAE3KEV1</accession>
<keyword evidence="2" id="KW-1185">Reference proteome</keyword>
<reference evidence="1" key="1">
    <citation type="submission" date="2022-06" db="EMBL/GenBank/DDBJ databases">
        <title>Genomic Encyclopedia of Archaeal and Bacterial Type Strains, Phase II (KMG-II): from individual species to whole genera.</title>
        <authorList>
            <person name="Goeker M."/>
        </authorList>
    </citation>
    <scope>NUCLEOTIDE SEQUENCE</scope>
    <source>
        <strain evidence="1">DSM 43935</strain>
    </source>
</reference>